<feature type="compositionally biased region" description="Basic residues" evidence="5">
    <location>
        <begin position="161"/>
        <end position="170"/>
    </location>
</feature>
<dbReference type="GO" id="GO:0005886">
    <property type="term" value="C:plasma membrane"/>
    <property type="evidence" value="ECO:0007669"/>
    <property type="project" value="TreeGrafter"/>
</dbReference>
<feature type="compositionally biased region" description="Polar residues" evidence="5">
    <location>
        <begin position="213"/>
        <end position="226"/>
    </location>
</feature>
<feature type="compositionally biased region" description="Basic and acidic residues" evidence="5">
    <location>
        <begin position="229"/>
        <end position="241"/>
    </location>
</feature>
<evidence type="ECO:0000313" key="9">
    <source>
        <dbReference type="Proteomes" id="UP000594638"/>
    </source>
</evidence>
<reference evidence="8 9" key="1">
    <citation type="submission" date="2019-12" db="EMBL/GenBank/DDBJ databases">
        <authorList>
            <person name="Alioto T."/>
            <person name="Alioto T."/>
            <person name="Gomez Garrido J."/>
        </authorList>
    </citation>
    <scope>NUCLEOTIDE SEQUENCE [LARGE SCALE GENOMIC DNA]</scope>
</reference>
<accession>A0A8S0SEY1</accession>
<dbReference type="Pfam" id="PF14604">
    <property type="entry name" value="SH3_9"/>
    <property type="match status" value="1"/>
</dbReference>
<comment type="caution">
    <text evidence="8">The sequence shown here is derived from an EMBL/GenBank/DDBJ whole genome shotgun (WGS) entry which is preliminary data.</text>
</comment>
<feature type="compositionally biased region" description="Acidic residues" evidence="5">
    <location>
        <begin position="745"/>
        <end position="765"/>
    </location>
</feature>
<evidence type="ECO:0000256" key="3">
    <source>
        <dbReference type="ARBA" id="ARBA00022490"/>
    </source>
</evidence>
<dbReference type="Proteomes" id="UP000594638">
    <property type="component" value="Unassembled WGS sequence"/>
</dbReference>
<dbReference type="PROSITE" id="PS51021">
    <property type="entry name" value="BAR"/>
    <property type="match status" value="1"/>
</dbReference>
<dbReference type="InterPro" id="IPR003005">
    <property type="entry name" value="Amphiphysin"/>
</dbReference>
<feature type="region of interest" description="Disordered" evidence="5">
    <location>
        <begin position="55"/>
        <end position="142"/>
    </location>
</feature>
<evidence type="ECO:0000313" key="8">
    <source>
        <dbReference type="EMBL" id="CAA2990894.1"/>
    </source>
</evidence>
<sequence>MRHFAGDKAPLPPPLPQSPVGGLVYQVAAVGRRAERLRGTRSGCQLAAGQRSAARLARRQKARASVAPRPLGPLSNIAPLERQADDAGADPPRDDAGARQVRQGGAQVAQAQVAQALVRVDGPLPPPPPQSLTREAKSGSEPEKISKIISVAAAVCPNNLQHHHHHHQHHSNRESESSPETSGTKAARDHDEVANRVSQPEAAYANGERDDPQQQQQVPKGVSEQQAARVERVEVSGERISNESQTRTIIESDRPEASQEEPPRNRPQEQAGPSMSSTYSFVPASETFEQPFENPIGYHPNNLSTRFEHTAQQLTSAPHPVGLGYTVATGQAQVQVRTMMMAGGCDEPVASASDKSIVMTSSISLSPDDEAMPQFNNGGGGRHADLHLSHLRSLGGTCGDSAGSQGGLSGSGSSSGGGGGLAHKQNFLGRFVGKKASRLRELVLQNLGKADRTSDELFDLYEANFYKQQQQVQRLTKEFKLYATALKSYHEASKSLSKSIQQATGDYQLARHDLVCENLSHLEQLNEDLMEKLHEQVMQTLGVYLSKFDETKEKISKRHRKLIDYDSSRRLYELMLASVNKRRSRHAAQQQQQQTDQSGQHQQNVQQQQQQQNYQSILRGLKFLSQQSQQEVGGPRAQQENVASQLVDEARLLKLREQLNYCKLMYENINGELHEELPIIYEKKMKSLLQALQNYYALKAHYHSNAGKLLNAVGEVIEECPQGLETTLLGGLRASQARREYTNEVGEEEEEEDDDDDDDDDVEDGDERHEQNEDSDEAQPKAKALHQMMPSNNSGGGGGGSSGVGSSRGDSVVDSDSPSGTSPSHSPECVERALIGGVARHEQLLVHQDEIALAPPPSEGDDLNLDEQEMGGPGKAEGPADFLASGGRQFAASSSGSVGAGSGEAEEPIEAHQQAGEQLQREVEGLEVEAASGGAVARGPDAPAAAEPEVAAVHQADASERAPDSQPETVYGSAGEPTAAAAAAKVSGGQPVEDPKPQDQIETKVSDTTRPASEKANGEKRDDDDELGESNNGQKAANNLYKVKTNYKYLAEDVDELCFEADEIIQVIEFDENHEPEDGWLLGIREVNNQRGLFPANFTQPI</sequence>
<name>A0A8S0SEY1_OLEEU</name>
<gene>
    <name evidence="8" type="ORF">OLEA9_A051261</name>
</gene>
<dbReference type="Gene3D" id="2.30.30.40">
    <property type="entry name" value="SH3 Domains"/>
    <property type="match status" value="1"/>
</dbReference>
<proteinExistence type="predicted"/>
<feature type="region of interest" description="Disordered" evidence="5">
    <location>
        <begin position="1"/>
        <end position="21"/>
    </location>
</feature>
<dbReference type="GO" id="GO:0005737">
    <property type="term" value="C:cytoplasm"/>
    <property type="evidence" value="ECO:0007669"/>
    <property type="project" value="UniProtKB-SubCell"/>
</dbReference>
<keyword evidence="2 4" id="KW-0728">SH3 domain</keyword>
<feature type="region of interest" description="Disordered" evidence="5">
    <location>
        <begin position="161"/>
        <end position="278"/>
    </location>
</feature>
<feature type="compositionally biased region" description="Basic and acidic residues" evidence="5">
    <location>
        <begin position="250"/>
        <end position="267"/>
    </location>
</feature>
<feature type="compositionally biased region" description="Low complexity" evidence="5">
    <location>
        <begin position="98"/>
        <end position="120"/>
    </location>
</feature>
<evidence type="ECO:0000259" key="6">
    <source>
        <dbReference type="PROSITE" id="PS50002"/>
    </source>
</evidence>
<dbReference type="PRINTS" id="PR01251">
    <property type="entry name" value="AMPHIPHYSIN"/>
</dbReference>
<dbReference type="PANTHER" id="PTHR46514">
    <property type="entry name" value="AMPHIPHYSIN"/>
    <property type="match status" value="1"/>
</dbReference>
<dbReference type="OrthoDB" id="446293at2759"/>
<feature type="domain" description="BAR" evidence="7">
    <location>
        <begin position="443"/>
        <end position="726"/>
    </location>
</feature>
<evidence type="ECO:0000259" key="7">
    <source>
        <dbReference type="PROSITE" id="PS51021"/>
    </source>
</evidence>
<feature type="region of interest" description="Disordered" evidence="5">
    <location>
        <begin position="739"/>
        <end position="830"/>
    </location>
</feature>
<dbReference type="EMBL" id="CACTIH010004463">
    <property type="protein sequence ID" value="CAA2990894.1"/>
    <property type="molecule type" value="Genomic_DNA"/>
</dbReference>
<dbReference type="AlphaFoldDB" id="A0A8S0SEY1"/>
<keyword evidence="9" id="KW-1185">Reference proteome</keyword>
<dbReference type="GO" id="GO:0005543">
    <property type="term" value="F:phospholipid binding"/>
    <property type="evidence" value="ECO:0007669"/>
    <property type="project" value="TreeGrafter"/>
</dbReference>
<dbReference type="InterPro" id="IPR004148">
    <property type="entry name" value="BAR_dom"/>
</dbReference>
<dbReference type="InterPro" id="IPR036028">
    <property type="entry name" value="SH3-like_dom_sf"/>
</dbReference>
<feature type="domain" description="SH3" evidence="6">
    <location>
        <begin position="1038"/>
        <end position="1102"/>
    </location>
</feature>
<dbReference type="Gene3D" id="1.20.1270.60">
    <property type="entry name" value="Arfaptin homology (AH) domain/BAR domain"/>
    <property type="match status" value="1"/>
</dbReference>
<feature type="compositionally biased region" description="Low complexity" evidence="5">
    <location>
        <begin position="589"/>
        <end position="609"/>
    </location>
</feature>
<evidence type="ECO:0000256" key="5">
    <source>
        <dbReference type="SAM" id="MobiDB-lite"/>
    </source>
</evidence>
<feature type="compositionally biased region" description="Acidic residues" evidence="5">
    <location>
        <begin position="859"/>
        <end position="869"/>
    </location>
</feature>
<dbReference type="SUPFAM" id="SSF103657">
    <property type="entry name" value="BAR/IMD domain-like"/>
    <property type="match status" value="2"/>
</dbReference>
<feature type="region of interest" description="Disordered" evidence="5">
    <location>
        <begin position="583"/>
        <end position="609"/>
    </location>
</feature>
<evidence type="ECO:0000256" key="1">
    <source>
        <dbReference type="ARBA" id="ARBA00004496"/>
    </source>
</evidence>
<dbReference type="PANTHER" id="PTHR46514:SF3">
    <property type="entry name" value="AMPHIPHYSIN"/>
    <property type="match status" value="1"/>
</dbReference>
<feature type="region of interest" description="Disordered" evidence="5">
    <location>
        <begin position="847"/>
        <end position="1037"/>
    </location>
</feature>
<organism evidence="8 9">
    <name type="scientific">Olea europaea subsp. europaea</name>
    <dbReference type="NCBI Taxonomy" id="158383"/>
    <lineage>
        <taxon>Eukaryota</taxon>
        <taxon>Viridiplantae</taxon>
        <taxon>Streptophyta</taxon>
        <taxon>Embryophyta</taxon>
        <taxon>Tracheophyta</taxon>
        <taxon>Spermatophyta</taxon>
        <taxon>Magnoliopsida</taxon>
        <taxon>eudicotyledons</taxon>
        <taxon>Gunneridae</taxon>
        <taxon>Pentapetalae</taxon>
        <taxon>asterids</taxon>
        <taxon>lamiids</taxon>
        <taxon>Lamiales</taxon>
        <taxon>Oleaceae</taxon>
        <taxon>Oleeae</taxon>
        <taxon>Olea</taxon>
    </lineage>
</organism>
<feature type="compositionally biased region" description="Basic and acidic residues" evidence="5">
    <location>
        <begin position="993"/>
        <end position="1021"/>
    </location>
</feature>
<evidence type="ECO:0000256" key="4">
    <source>
        <dbReference type="PROSITE-ProRule" id="PRU00192"/>
    </source>
</evidence>
<dbReference type="SUPFAM" id="SSF50044">
    <property type="entry name" value="SH3-domain"/>
    <property type="match status" value="1"/>
</dbReference>
<feature type="compositionally biased region" description="Gly residues" evidence="5">
    <location>
        <begin position="794"/>
        <end position="803"/>
    </location>
</feature>
<feature type="compositionally biased region" description="Low complexity" evidence="5">
    <location>
        <begin position="933"/>
        <end position="953"/>
    </location>
</feature>
<dbReference type="PROSITE" id="PS50002">
    <property type="entry name" value="SH3"/>
    <property type="match status" value="1"/>
</dbReference>
<feature type="region of interest" description="Disordered" evidence="5">
    <location>
        <begin position="400"/>
        <end position="419"/>
    </location>
</feature>
<comment type="subcellular location">
    <subcellularLocation>
        <location evidence="1">Cytoplasm</location>
    </subcellularLocation>
</comment>
<dbReference type="SMART" id="SM00721">
    <property type="entry name" value="BAR"/>
    <property type="match status" value="1"/>
</dbReference>
<feature type="compositionally biased region" description="Gly residues" evidence="5">
    <location>
        <begin position="404"/>
        <end position="419"/>
    </location>
</feature>
<dbReference type="SMART" id="SM00326">
    <property type="entry name" value="SH3"/>
    <property type="match status" value="1"/>
</dbReference>
<dbReference type="InterPro" id="IPR001452">
    <property type="entry name" value="SH3_domain"/>
</dbReference>
<keyword evidence="3" id="KW-0963">Cytoplasm</keyword>
<dbReference type="InterPro" id="IPR027267">
    <property type="entry name" value="AH/BAR_dom_sf"/>
</dbReference>
<feature type="compositionally biased region" description="Low complexity" evidence="5">
    <location>
        <begin position="804"/>
        <end position="827"/>
    </location>
</feature>
<protein>
    <submittedName>
        <fullName evidence="8">Myc box-dependent-interacting 1 isoform X1</fullName>
    </submittedName>
</protein>
<dbReference type="Gramene" id="OE9A051261T1">
    <property type="protein sequence ID" value="OE9A051261C1"/>
    <property type="gene ID" value="OE9A051261"/>
</dbReference>
<evidence type="ECO:0000256" key="2">
    <source>
        <dbReference type="ARBA" id="ARBA00022443"/>
    </source>
</evidence>